<organism evidence="2 3">
    <name type="scientific">Acropora cervicornis</name>
    <name type="common">Staghorn coral</name>
    <dbReference type="NCBI Taxonomy" id="6130"/>
    <lineage>
        <taxon>Eukaryota</taxon>
        <taxon>Metazoa</taxon>
        <taxon>Cnidaria</taxon>
        <taxon>Anthozoa</taxon>
        <taxon>Hexacorallia</taxon>
        <taxon>Scleractinia</taxon>
        <taxon>Astrocoeniina</taxon>
        <taxon>Acroporidae</taxon>
        <taxon>Acropora</taxon>
    </lineage>
</organism>
<dbReference type="Proteomes" id="UP001249851">
    <property type="component" value="Unassembled WGS sequence"/>
</dbReference>
<dbReference type="PRINTS" id="PR00838">
    <property type="entry name" value="V5ALLERGEN"/>
</dbReference>
<dbReference type="PRINTS" id="PR00837">
    <property type="entry name" value="V5TPXLIKE"/>
</dbReference>
<dbReference type="CDD" id="cd05382">
    <property type="entry name" value="CAP_GAPR1-like"/>
    <property type="match status" value="1"/>
</dbReference>
<evidence type="ECO:0000313" key="2">
    <source>
        <dbReference type="EMBL" id="KAK2570346.1"/>
    </source>
</evidence>
<dbReference type="InterPro" id="IPR001283">
    <property type="entry name" value="CRISP-related"/>
</dbReference>
<dbReference type="SUPFAM" id="SSF55797">
    <property type="entry name" value="PR-1-like"/>
    <property type="match status" value="1"/>
</dbReference>
<name>A0AAD9VDD4_ACRCE</name>
<comment type="caution">
    <text evidence="2">The sequence shown here is derived from an EMBL/GenBank/DDBJ whole genome shotgun (WGS) entry which is preliminary data.</text>
</comment>
<dbReference type="Pfam" id="PF00188">
    <property type="entry name" value="CAP"/>
    <property type="match status" value="1"/>
</dbReference>
<keyword evidence="3" id="KW-1185">Reference proteome</keyword>
<dbReference type="PROSITE" id="PS01009">
    <property type="entry name" value="CRISP_1"/>
    <property type="match status" value="1"/>
</dbReference>
<feature type="domain" description="SCP" evidence="1">
    <location>
        <begin position="4"/>
        <end position="134"/>
    </location>
</feature>
<dbReference type="AlphaFoldDB" id="A0AAD9VDD4"/>
<dbReference type="InterPro" id="IPR034113">
    <property type="entry name" value="SCP_GAPR1-like"/>
</dbReference>
<dbReference type="EMBL" id="JARQWQ010000008">
    <property type="protein sequence ID" value="KAK2570346.1"/>
    <property type="molecule type" value="Genomic_DNA"/>
</dbReference>
<dbReference type="SMART" id="SM00198">
    <property type="entry name" value="SCP"/>
    <property type="match status" value="1"/>
</dbReference>
<dbReference type="GO" id="GO:0005576">
    <property type="term" value="C:extracellular region"/>
    <property type="evidence" value="ECO:0007669"/>
    <property type="project" value="InterPro"/>
</dbReference>
<dbReference type="InterPro" id="IPR014044">
    <property type="entry name" value="CAP_dom"/>
</dbReference>
<dbReference type="InterPro" id="IPR018244">
    <property type="entry name" value="Allrgn_V5/Tpx1_CS"/>
</dbReference>
<dbReference type="InterPro" id="IPR035940">
    <property type="entry name" value="CAP_sf"/>
</dbReference>
<sequence>MPNKFQKECLDSHNKLRAEHGAPPLKWSAKLASDSEKWAKELLKDRKLQHSSGEYGENLAFASGYELTGAGATQMWYDEVKDYNFENPGNFGGTGHFTQVVWFASQQMGVAKAGEGNGAQYVVARYSPAGNIRGHYPDNVKPKGTQAKGGKSGVSIGFILKFLLKPCR</sequence>
<accession>A0AAD9VDD4</accession>
<evidence type="ECO:0000259" key="1">
    <source>
        <dbReference type="SMART" id="SM00198"/>
    </source>
</evidence>
<reference evidence="2" key="2">
    <citation type="journal article" date="2023" name="Science">
        <title>Genomic signatures of disease resistance in endangered staghorn corals.</title>
        <authorList>
            <person name="Vollmer S.V."/>
            <person name="Selwyn J.D."/>
            <person name="Despard B.A."/>
            <person name="Roesel C.L."/>
        </authorList>
    </citation>
    <scope>NUCLEOTIDE SEQUENCE</scope>
    <source>
        <strain evidence="2">K2</strain>
    </source>
</reference>
<dbReference type="PANTHER" id="PTHR10334">
    <property type="entry name" value="CYSTEINE-RICH SECRETORY PROTEIN-RELATED"/>
    <property type="match status" value="1"/>
</dbReference>
<evidence type="ECO:0000313" key="3">
    <source>
        <dbReference type="Proteomes" id="UP001249851"/>
    </source>
</evidence>
<protein>
    <submittedName>
        <fullName evidence="2">Golgi-associated plant pathogenesis-related protein 1</fullName>
    </submittedName>
</protein>
<reference evidence="2" key="1">
    <citation type="journal article" date="2023" name="G3 (Bethesda)">
        <title>Whole genome assembly and annotation of the endangered Caribbean coral Acropora cervicornis.</title>
        <authorList>
            <person name="Selwyn J.D."/>
            <person name="Vollmer S.V."/>
        </authorList>
    </citation>
    <scope>NUCLEOTIDE SEQUENCE</scope>
    <source>
        <strain evidence="2">K2</strain>
    </source>
</reference>
<dbReference type="InterPro" id="IPR002413">
    <property type="entry name" value="V5_allergen-like"/>
</dbReference>
<dbReference type="FunFam" id="3.40.33.10:FF:000002">
    <property type="entry name" value="Golgi-associated plant pathogenesis-related protein 1"/>
    <property type="match status" value="1"/>
</dbReference>
<proteinExistence type="predicted"/>
<gene>
    <name evidence="2" type="ORF">P5673_005139</name>
</gene>
<dbReference type="Gene3D" id="3.40.33.10">
    <property type="entry name" value="CAP"/>
    <property type="match status" value="1"/>
</dbReference>